<evidence type="ECO:0000259" key="2">
    <source>
        <dbReference type="Pfam" id="PF13439"/>
    </source>
</evidence>
<dbReference type="AlphaFoldDB" id="A0A1I0DVU3"/>
<dbReference type="InterPro" id="IPR028098">
    <property type="entry name" value="Glyco_trans_4-like_N"/>
</dbReference>
<dbReference type="OrthoDB" id="9795746at2"/>
<dbReference type="SUPFAM" id="SSF53756">
    <property type="entry name" value="UDP-Glycosyltransferase/glycogen phosphorylase"/>
    <property type="match status" value="1"/>
</dbReference>
<keyword evidence="4" id="KW-1185">Reference proteome</keyword>
<feature type="domain" description="Glycosyl transferase family 1" evidence="1">
    <location>
        <begin position="175"/>
        <end position="325"/>
    </location>
</feature>
<dbReference type="Pfam" id="PF13439">
    <property type="entry name" value="Glyco_transf_4"/>
    <property type="match status" value="1"/>
</dbReference>
<dbReference type="PANTHER" id="PTHR12526:SF634">
    <property type="entry name" value="BLL3361 PROTEIN"/>
    <property type="match status" value="1"/>
</dbReference>
<name>A0A1I0DVU3_THASX</name>
<evidence type="ECO:0000259" key="1">
    <source>
        <dbReference type="Pfam" id="PF00534"/>
    </source>
</evidence>
<dbReference type="Pfam" id="PF00534">
    <property type="entry name" value="Glycos_transf_1"/>
    <property type="match status" value="1"/>
</dbReference>
<organism evidence="3 4">
    <name type="scientific">Thalassotalea agarivorans</name>
    <name type="common">Thalassomonas agarivorans</name>
    <dbReference type="NCBI Taxonomy" id="349064"/>
    <lineage>
        <taxon>Bacteria</taxon>
        <taxon>Pseudomonadati</taxon>
        <taxon>Pseudomonadota</taxon>
        <taxon>Gammaproteobacteria</taxon>
        <taxon>Alteromonadales</taxon>
        <taxon>Colwelliaceae</taxon>
        <taxon>Thalassotalea</taxon>
    </lineage>
</organism>
<feature type="domain" description="Glycosyltransferase subfamily 4-like N-terminal" evidence="2">
    <location>
        <begin position="16"/>
        <end position="160"/>
    </location>
</feature>
<dbReference type="Gene3D" id="3.40.50.2000">
    <property type="entry name" value="Glycogen Phosphorylase B"/>
    <property type="match status" value="2"/>
</dbReference>
<dbReference type="Proteomes" id="UP000199308">
    <property type="component" value="Unassembled WGS sequence"/>
</dbReference>
<evidence type="ECO:0000313" key="4">
    <source>
        <dbReference type="Proteomes" id="UP000199308"/>
    </source>
</evidence>
<gene>
    <name evidence="3" type="ORF">SAMN05660429_01617</name>
</gene>
<dbReference type="RefSeq" id="WP_093329119.1">
    <property type="nucleotide sequence ID" value="NZ_AP027363.1"/>
</dbReference>
<evidence type="ECO:0000313" key="3">
    <source>
        <dbReference type="EMBL" id="SET36612.1"/>
    </source>
</evidence>
<dbReference type="InterPro" id="IPR001296">
    <property type="entry name" value="Glyco_trans_1"/>
</dbReference>
<dbReference type="GO" id="GO:1901135">
    <property type="term" value="P:carbohydrate derivative metabolic process"/>
    <property type="evidence" value="ECO:0007669"/>
    <property type="project" value="UniProtKB-ARBA"/>
</dbReference>
<dbReference type="PANTHER" id="PTHR12526">
    <property type="entry name" value="GLYCOSYLTRANSFERASE"/>
    <property type="match status" value="1"/>
</dbReference>
<proteinExistence type="predicted"/>
<dbReference type="CDD" id="cd03801">
    <property type="entry name" value="GT4_PimA-like"/>
    <property type="match status" value="1"/>
</dbReference>
<reference evidence="3 4" key="1">
    <citation type="submission" date="2016-10" db="EMBL/GenBank/DDBJ databases">
        <authorList>
            <person name="de Groot N.N."/>
        </authorList>
    </citation>
    <scope>NUCLEOTIDE SEQUENCE [LARGE SCALE GENOMIC DNA]</scope>
    <source>
        <strain evidence="3 4">DSM 19706</strain>
    </source>
</reference>
<dbReference type="STRING" id="349064.SAMN05660429_01617"/>
<accession>A0A1I0DVU3</accession>
<keyword evidence="3" id="KW-0808">Transferase</keyword>
<protein>
    <submittedName>
        <fullName evidence="3">Glycosyltransferase involved in cell wall bisynthesis</fullName>
    </submittedName>
</protein>
<sequence length="364" mass="40492">MDNIRVLEVVQSLNKGGRTKRICDTANGLIARSIPTVLLTFEQPEFGIEFEPVHIIPRTQGVSPALVWSIMRFCRKHQITIIHAHCEFSHLYAGIAASLLRIPIIGTFHRSELNRYNKSMGNRLIKYLLNAYVAVSSERADRMIKQLHFAQTKTTIIHGGTAVPASPPDENVKLNARASLAIPKEQLMLLSVGHLGEIKGHQDTIQALAELTNHQQDVHLYIAGTGSDMELAKLKKACQQANVDRNVTFVGQKSDIKTWFEACDIFVQPSLEEAFGLVFIEAGANARPVIATQVGGIPDIVINQQTGLLVPTHNPEAIAKAIDTLRIEKTRTSIGLTAFNRIQKEFSIEHMLDKYIHLFKTQLT</sequence>
<dbReference type="EMBL" id="FOHK01000007">
    <property type="protein sequence ID" value="SET36612.1"/>
    <property type="molecule type" value="Genomic_DNA"/>
</dbReference>
<dbReference type="GO" id="GO:0016757">
    <property type="term" value="F:glycosyltransferase activity"/>
    <property type="evidence" value="ECO:0007669"/>
    <property type="project" value="InterPro"/>
</dbReference>